<evidence type="ECO:0008006" key="4">
    <source>
        <dbReference type="Google" id="ProtNLM"/>
    </source>
</evidence>
<dbReference type="RefSeq" id="WP_144229340.1">
    <property type="nucleotide sequence ID" value="NZ_CBCRVV010000005.1"/>
</dbReference>
<reference evidence="2 3" key="1">
    <citation type="submission" date="2019-07" db="EMBL/GenBank/DDBJ databases">
        <title>Description of 53C-WASEF.</title>
        <authorList>
            <person name="Pitt A."/>
            <person name="Hahn M.W."/>
        </authorList>
    </citation>
    <scope>NUCLEOTIDE SEQUENCE [LARGE SCALE GENOMIC DNA]</scope>
    <source>
        <strain evidence="2 3">53C-WASEF</strain>
    </source>
</reference>
<comment type="caution">
    <text evidence="2">The sequence shown here is derived from an EMBL/GenBank/DDBJ whole genome shotgun (WGS) entry which is preliminary data.</text>
</comment>
<feature type="transmembrane region" description="Helical" evidence="1">
    <location>
        <begin position="103"/>
        <end position="129"/>
    </location>
</feature>
<dbReference type="EMBL" id="VMBG01000001">
    <property type="protein sequence ID" value="TSJ78997.1"/>
    <property type="molecule type" value="Genomic_DNA"/>
</dbReference>
<gene>
    <name evidence="2" type="ORF">FPL22_06770</name>
</gene>
<keyword evidence="3" id="KW-1185">Reference proteome</keyword>
<proteinExistence type="predicted"/>
<dbReference type="AlphaFoldDB" id="A0A556QQS7"/>
<dbReference type="Pfam" id="PF06182">
    <property type="entry name" value="ABC2_membrane_6"/>
    <property type="match status" value="1"/>
</dbReference>
<organism evidence="2 3">
    <name type="scientific">Rariglobus hedericola</name>
    <dbReference type="NCBI Taxonomy" id="2597822"/>
    <lineage>
        <taxon>Bacteria</taxon>
        <taxon>Pseudomonadati</taxon>
        <taxon>Verrucomicrobiota</taxon>
        <taxon>Opitutia</taxon>
        <taxon>Opitutales</taxon>
        <taxon>Opitutaceae</taxon>
        <taxon>Rariglobus</taxon>
    </lineage>
</organism>
<feature type="transmembrane region" description="Helical" evidence="1">
    <location>
        <begin position="60"/>
        <end position="78"/>
    </location>
</feature>
<feature type="transmembrane region" description="Helical" evidence="1">
    <location>
        <begin position="237"/>
        <end position="255"/>
    </location>
</feature>
<feature type="transmembrane region" description="Helical" evidence="1">
    <location>
        <begin position="24"/>
        <end position="45"/>
    </location>
</feature>
<keyword evidence="1" id="KW-1133">Transmembrane helix</keyword>
<keyword evidence="1" id="KW-0472">Membrane</keyword>
<feature type="transmembrane region" description="Helical" evidence="1">
    <location>
        <begin position="179"/>
        <end position="197"/>
    </location>
</feature>
<dbReference type="PANTHER" id="PTHR36832:SF1">
    <property type="entry name" value="SLR1174 PROTEIN"/>
    <property type="match status" value="1"/>
</dbReference>
<dbReference type="Proteomes" id="UP000315648">
    <property type="component" value="Unassembled WGS sequence"/>
</dbReference>
<feature type="transmembrane region" description="Helical" evidence="1">
    <location>
        <begin position="149"/>
        <end position="172"/>
    </location>
</feature>
<sequence>MSFAKYRHAFLIGLQSNIVYRWNFGIRALFSLFHLAFVFILWGAAYQGQTEIAGFSLDQTLTYFVVILIMQFFIGAFNEDYQISEDIRNGIINQFLLKPINYYLYRFSIFVAARLVSGLLALLPILIALPLLKDHIALPDELWRLMLGLPAMLMAALIQFTIAYIFGLLTFWFLEIQSFIILSLAIETVLGGQMFPLDLMPGWFYRISQWLPYYYQMYFPTAIFTGRLDHTSALNGLAIQSFWVVALLILAQFLWTRGLRRHTAVGG</sequence>
<protein>
    <recommendedName>
        <fullName evidence="4">ABC transporter permease</fullName>
    </recommendedName>
</protein>
<dbReference type="OrthoDB" id="8582979at2"/>
<keyword evidence="1" id="KW-0812">Transmembrane</keyword>
<dbReference type="InterPro" id="IPR010390">
    <property type="entry name" value="ABC-2_transporter-like"/>
</dbReference>
<evidence type="ECO:0000256" key="1">
    <source>
        <dbReference type="SAM" id="Phobius"/>
    </source>
</evidence>
<dbReference type="PANTHER" id="PTHR36832">
    <property type="entry name" value="SLR1174 PROTEIN-RELATED"/>
    <property type="match status" value="1"/>
</dbReference>
<accession>A0A556QQS7</accession>
<evidence type="ECO:0000313" key="3">
    <source>
        <dbReference type="Proteomes" id="UP000315648"/>
    </source>
</evidence>
<name>A0A556QQS7_9BACT</name>
<evidence type="ECO:0000313" key="2">
    <source>
        <dbReference type="EMBL" id="TSJ78997.1"/>
    </source>
</evidence>